<dbReference type="PANTHER" id="PTHR11055:SF63">
    <property type="entry name" value="ADENYLYL-SULFATE KINASE 1, CHLOROPLASTIC"/>
    <property type="match status" value="1"/>
</dbReference>
<evidence type="ECO:0000256" key="10">
    <source>
        <dbReference type="ARBA" id="ARBA00022840"/>
    </source>
</evidence>
<keyword evidence="18" id="KW-1185">Reference proteome</keyword>
<comment type="catalytic activity">
    <reaction evidence="1 14 15">
        <text>adenosine 5'-phosphosulfate + ATP = 3'-phosphoadenylyl sulfate + ADP + H(+)</text>
        <dbReference type="Rhea" id="RHEA:24152"/>
        <dbReference type="ChEBI" id="CHEBI:15378"/>
        <dbReference type="ChEBI" id="CHEBI:30616"/>
        <dbReference type="ChEBI" id="CHEBI:58243"/>
        <dbReference type="ChEBI" id="CHEBI:58339"/>
        <dbReference type="ChEBI" id="CHEBI:456216"/>
        <dbReference type="EC" id="2.7.1.25"/>
    </reaction>
</comment>
<dbReference type="NCBIfam" id="NF003013">
    <property type="entry name" value="PRK03846.1"/>
    <property type="match status" value="1"/>
</dbReference>
<feature type="binding site" evidence="14">
    <location>
        <begin position="38"/>
        <end position="45"/>
    </location>
    <ligand>
        <name>ATP</name>
        <dbReference type="ChEBI" id="CHEBI:30616"/>
    </ligand>
</feature>
<evidence type="ECO:0000256" key="5">
    <source>
        <dbReference type="ARBA" id="ARBA00012121"/>
    </source>
</evidence>
<dbReference type="CDD" id="cd02027">
    <property type="entry name" value="APSK"/>
    <property type="match status" value="1"/>
</dbReference>
<evidence type="ECO:0000256" key="8">
    <source>
        <dbReference type="ARBA" id="ARBA00022741"/>
    </source>
</evidence>
<organism evidence="17 18">
    <name type="scientific">Azoarcus indigens</name>
    <dbReference type="NCBI Taxonomy" id="29545"/>
    <lineage>
        <taxon>Bacteria</taxon>
        <taxon>Pseudomonadati</taxon>
        <taxon>Pseudomonadota</taxon>
        <taxon>Betaproteobacteria</taxon>
        <taxon>Rhodocyclales</taxon>
        <taxon>Zoogloeaceae</taxon>
        <taxon>Azoarcus</taxon>
    </lineage>
</organism>
<evidence type="ECO:0000256" key="7">
    <source>
        <dbReference type="ARBA" id="ARBA00022679"/>
    </source>
</evidence>
<accession>A0A4R6E3R8</accession>
<dbReference type="PANTHER" id="PTHR11055">
    <property type="entry name" value="BIFUNCTIONAL 3'-PHOSPHOADENOSINE 5'-PHOSPHOSULFATE SYNTHASE"/>
    <property type="match status" value="1"/>
</dbReference>
<evidence type="ECO:0000256" key="1">
    <source>
        <dbReference type="ARBA" id="ARBA00001823"/>
    </source>
</evidence>
<comment type="pathway">
    <text evidence="3 14 15">Sulfur metabolism; hydrogen sulfide biosynthesis; sulfite from sulfate: step 2/3.</text>
</comment>
<evidence type="ECO:0000256" key="9">
    <source>
        <dbReference type="ARBA" id="ARBA00022777"/>
    </source>
</evidence>
<dbReference type="UniPathway" id="UPA00140">
    <property type="reaction ID" value="UER00205"/>
</dbReference>
<dbReference type="Gene3D" id="3.40.50.300">
    <property type="entry name" value="P-loop containing nucleotide triphosphate hydrolases"/>
    <property type="match status" value="1"/>
</dbReference>
<dbReference type="RefSeq" id="WP_133590587.1">
    <property type="nucleotide sequence ID" value="NZ_SNVV01000006.1"/>
</dbReference>
<evidence type="ECO:0000256" key="6">
    <source>
        <dbReference type="ARBA" id="ARBA00018163"/>
    </source>
</evidence>
<dbReference type="EC" id="2.7.1.25" evidence="5 14"/>
<evidence type="ECO:0000313" key="17">
    <source>
        <dbReference type="EMBL" id="TDN52467.1"/>
    </source>
</evidence>
<dbReference type="InterPro" id="IPR002891">
    <property type="entry name" value="APS"/>
</dbReference>
<keyword evidence="14" id="KW-0597">Phosphoprotein</keyword>
<comment type="caution">
    <text evidence="17">The sequence shown here is derived from an EMBL/GenBank/DDBJ whole genome shotgun (WGS) entry which is preliminary data.</text>
</comment>
<dbReference type="AlphaFoldDB" id="A0A4R6E3R8"/>
<evidence type="ECO:0000256" key="4">
    <source>
        <dbReference type="ARBA" id="ARBA00007008"/>
    </source>
</evidence>
<dbReference type="EMBL" id="SNVV01000006">
    <property type="protein sequence ID" value="TDN52467.1"/>
    <property type="molecule type" value="Genomic_DNA"/>
</dbReference>
<dbReference type="GO" id="GO:0070814">
    <property type="term" value="P:hydrogen sulfide biosynthetic process"/>
    <property type="evidence" value="ECO:0007669"/>
    <property type="project" value="UniProtKB-UniRule"/>
</dbReference>
<dbReference type="InterPro" id="IPR059117">
    <property type="entry name" value="APS_kinase_dom"/>
</dbReference>
<evidence type="ECO:0000256" key="12">
    <source>
        <dbReference type="ARBA" id="ARBA00031393"/>
    </source>
</evidence>
<sequence>MHDPKGAPPPIRPYALSLSPALRAAAKGQLPHCIWLTGLSGAGKSTLANKLEQALHRRGLHTFVLDGDNLRQGLCRDLGMSDAARSENVRRLAEVARLMVDAGLVVIVAAISPFRADRAAARALFPPGQFSCVHVSTRFEVCAARDPKGLYRAAREKRLSNFTGLDSPYEVPLDAECEIDTGALDEAQAHQRLLAHALACQPHAEPEARSALYQTI</sequence>
<dbReference type="SUPFAM" id="SSF52540">
    <property type="entry name" value="P-loop containing nucleoside triphosphate hydrolases"/>
    <property type="match status" value="1"/>
</dbReference>
<evidence type="ECO:0000256" key="2">
    <source>
        <dbReference type="ARBA" id="ARBA00002632"/>
    </source>
</evidence>
<evidence type="ECO:0000259" key="16">
    <source>
        <dbReference type="Pfam" id="PF01583"/>
    </source>
</evidence>
<comment type="similarity">
    <text evidence="4 14 15">Belongs to the APS kinase family.</text>
</comment>
<keyword evidence="8 14" id="KW-0547">Nucleotide-binding</keyword>
<proteinExistence type="inferred from homology"/>
<evidence type="ECO:0000256" key="14">
    <source>
        <dbReference type="HAMAP-Rule" id="MF_00065"/>
    </source>
</evidence>
<keyword evidence="7 14" id="KW-0808">Transferase</keyword>
<evidence type="ECO:0000256" key="15">
    <source>
        <dbReference type="RuleBase" id="RU004347"/>
    </source>
</evidence>
<evidence type="ECO:0000256" key="3">
    <source>
        <dbReference type="ARBA" id="ARBA00004806"/>
    </source>
</evidence>
<comment type="function">
    <text evidence="2 14 15">Catalyzes the synthesis of activated sulfate.</text>
</comment>
<dbReference type="InterPro" id="IPR027417">
    <property type="entry name" value="P-loop_NTPase"/>
</dbReference>
<name>A0A4R6E3R8_9RHOO</name>
<feature type="active site" description="Phosphoserine intermediate" evidence="14">
    <location>
        <position position="112"/>
    </location>
</feature>
<feature type="domain" description="APS kinase" evidence="16">
    <location>
        <begin position="32"/>
        <end position="180"/>
    </location>
</feature>
<dbReference type="GO" id="GO:0005524">
    <property type="term" value="F:ATP binding"/>
    <property type="evidence" value="ECO:0007669"/>
    <property type="project" value="UniProtKB-UniRule"/>
</dbReference>
<dbReference type="GO" id="GO:0000103">
    <property type="term" value="P:sulfate assimilation"/>
    <property type="evidence" value="ECO:0007669"/>
    <property type="project" value="UniProtKB-UniRule"/>
</dbReference>
<keyword evidence="10 14" id="KW-0067">ATP-binding</keyword>
<evidence type="ECO:0000313" key="18">
    <source>
        <dbReference type="Proteomes" id="UP000295129"/>
    </source>
</evidence>
<evidence type="ECO:0000256" key="13">
    <source>
        <dbReference type="ARBA" id="ARBA00031464"/>
    </source>
</evidence>
<gene>
    <name evidence="14" type="primary">cysC</name>
    <name evidence="17" type="ORF">C7389_106166</name>
</gene>
<evidence type="ECO:0000256" key="11">
    <source>
        <dbReference type="ARBA" id="ARBA00029724"/>
    </source>
</evidence>
<dbReference type="Pfam" id="PF01583">
    <property type="entry name" value="APS_kinase"/>
    <property type="match status" value="1"/>
</dbReference>
<protein>
    <recommendedName>
        <fullName evidence="6 14">Adenylyl-sulfate kinase</fullName>
        <ecNumber evidence="5 14">2.7.1.25</ecNumber>
    </recommendedName>
    <alternativeName>
        <fullName evidence="12 14">APS kinase</fullName>
    </alternativeName>
    <alternativeName>
        <fullName evidence="13 14">ATP adenosine-5'-phosphosulfate 3'-phosphotransferase</fullName>
    </alternativeName>
    <alternativeName>
        <fullName evidence="11 14">Adenosine-5'-phosphosulfate kinase</fullName>
    </alternativeName>
</protein>
<dbReference type="HAMAP" id="MF_00065">
    <property type="entry name" value="Adenylyl_sulf_kinase"/>
    <property type="match status" value="1"/>
</dbReference>
<reference evidence="17 18" key="1">
    <citation type="submission" date="2019-03" db="EMBL/GenBank/DDBJ databases">
        <title>Genomic Encyclopedia of Type Strains, Phase IV (KMG-IV): sequencing the most valuable type-strain genomes for metagenomic binning, comparative biology and taxonomic classification.</title>
        <authorList>
            <person name="Goeker M."/>
        </authorList>
    </citation>
    <scope>NUCLEOTIDE SEQUENCE [LARGE SCALE GENOMIC DNA]</scope>
    <source>
        <strain evidence="17 18">DSM 12121</strain>
    </source>
</reference>
<dbReference type="GO" id="GO:0004020">
    <property type="term" value="F:adenylylsulfate kinase activity"/>
    <property type="evidence" value="ECO:0007669"/>
    <property type="project" value="UniProtKB-UniRule"/>
</dbReference>
<dbReference type="Proteomes" id="UP000295129">
    <property type="component" value="Unassembled WGS sequence"/>
</dbReference>
<dbReference type="OrthoDB" id="9804504at2"/>
<keyword evidence="9 14" id="KW-0418">Kinase</keyword>
<dbReference type="NCBIfam" id="TIGR00455">
    <property type="entry name" value="apsK"/>
    <property type="match status" value="1"/>
</dbReference>